<evidence type="ECO:0000256" key="2">
    <source>
        <dbReference type="ARBA" id="ARBA00004651"/>
    </source>
</evidence>
<dbReference type="OrthoDB" id="8536275at2"/>
<organism evidence="15 16">
    <name type="scientific">Orrella marina</name>
    <dbReference type="NCBI Taxonomy" id="2163011"/>
    <lineage>
        <taxon>Bacteria</taxon>
        <taxon>Pseudomonadati</taxon>
        <taxon>Pseudomonadota</taxon>
        <taxon>Betaproteobacteria</taxon>
        <taxon>Burkholderiales</taxon>
        <taxon>Alcaligenaceae</taxon>
        <taxon>Orrella</taxon>
    </lineage>
</organism>
<comment type="subcellular location">
    <subcellularLocation>
        <location evidence="2">Cell membrane</location>
        <topology evidence="2">Multi-pass membrane protein</topology>
    </subcellularLocation>
</comment>
<keyword evidence="10" id="KW-0408">Iron</keyword>
<gene>
    <name evidence="15" type="ORF">DBV39_16655</name>
</gene>
<dbReference type="KEGG" id="boz:DBV39_16655"/>
<dbReference type="SUPFAM" id="SSF81342">
    <property type="entry name" value="Transmembrane di-heme cytochromes"/>
    <property type="match status" value="1"/>
</dbReference>
<dbReference type="Pfam" id="PF01292">
    <property type="entry name" value="Ni_hydr_CYTB"/>
    <property type="match status" value="1"/>
</dbReference>
<comment type="similarity">
    <text evidence="12">Belongs to the cytochrome b561 family.</text>
</comment>
<keyword evidence="7" id="KW-0479">Metal-binding</keyword>
<protein>
    <recommendedName>
        <fullName evidence="14">Cytochrome b561 bacterial/Ni-hydrogenase domain-containing protein</fullName>
    </recommendedName>
</protein>
<dbReference type="Proteomes" id="UP000244571">
    <property type="component" value="Chromosome"/>
</dbReference>
<accession>A0A2R4XMU6</accession>
<keyword evidence="4" id="KW-1003">Cell membrane</keyword>
<keyword evidence="6 13" id="KW-0812">Transmembrane</keyword>
<dbReference type="PANTHER" id="PTHR30529:SF7">
    <property type="entry name" value="CYTOCHROME B561 BACTERIAL_NI-HYDROGENASE DOMAIN-CONTAINING PROTEIN"/>
    <property type="match status" value="1"/>
</dbReference>
<evidence type="ECO:0000256" key="6">
    <source>
        <dbReference type="ARBA" id="ARBA00022692"/>
    </source>
</evidence>
<reference evidence="15 16" key="1">
    <citation type="submission" date="2018-04" db="EMBL/GenBank/DDBJ databases">
        <title>Bordetella sp. HZ20 isolated from seawater.</title>
        <authorList>
            <person name="Sun C."/>
        </authorList>
    </citation>
    <scope>NUCLEOTIDE SEQUENCE [LARGE SCALE GENOMIC DNA]</scope>
    <source>
        <strain evidence="15 16">HZ20</strain>
    </source>
</reference>
<dbReference type="InterPro" id="IPR052168">
    <property type="entry name" value="Cytochrome_b561_oxidase"/>
</dbReference>
<evidence type="ECO:0000256" key="8">
    <source>
        <dbReference type="ARBA" id="ARBA00022982"/>
    </source>
</evidence>
<evidence type="ECO:0000256" key="11">
    <source>
        <dbReference type="ARBA" id="ARBA00023136"/>
    </source>
</evidence>
<sequence length="168" mass="18653">MRQFRYATSQILVHWFSALAIVFLLITGTFILAELPNTPEKVGNLRIHMLIGGFAGLLVLWRFWLRGRHPVPPPVIGHKLARIVRMAMNLGILLLVISGTVLAFQSGAFEAVFGSGSLPADFMEFLPRKVHGILTKVVMGLVALHVAGALYHQFFLRDRLMAHMGIGK</sequence>
<evidence type="ECO:0000256" key="1">
    <source>
        <dbReference type="ARBA" id="ARBA00001970"/>
    </source>
</evidence>
<dbReference type="GO" id="GO:0005886">
    <property type="term" value="C:plasma membrane"/>
    <property type="evidence" value="ECO:0007669"/>
    <property type="project" value="UniProtKB-SubCell"/>
</dbReference>
<evidence type="ECO:0000256" key="12">
    <source>
        <dbReference type="ARBA" id="ARBA00037975"/>
    </source>
</evidence>
<feature type="domain" description="Cytochrome b561 bacterial/Ni-hydrogenase" evidence="14">
    <location>
        <begin position="5"/>
        <end position="164"/>
    </location>
</feature>
<dbReference type="InterPro" id="IPR011577">
    <property type="entry name" value="Cyt_b561_bac/Ni-Hgenase"/>
</dbReference>
<name>A0A2R4XMU6_9BURK</name>
<feature type="transmembrane region" description="Helical" evidence="13">
    <location>
        <begin position="86"/>
        <end position="113"/>
    </location>
</feature>
<evidence type="ECO:0000256" key="9">
    <source>
        <dbReference type="ARBA" id="ARBA00022989"/>
    </source>
</evidence>
<keyword evidence="5" id="KW-0349">Heme</keyword>
<evidence type="ECO:0000256" key="13">
    <source>
        <dbReference type="SAM" id="Phobius"/>
    </source>
</evidence>
<evidence type="ECO:0000256" key="4">
    <source>
        <dbReference type="ARBA" id="ARBA00022475"/>
    </source>
</evidence>
<evidence type="ECO:0000256" key="7">
    <source>
        <dbReference type="ARBA" id="ARBA00022723"/>
    </source>
</evidence>
<evidence type="ECO:0000256" key="10">
    <source>
        <dbReference type="ARBA" id="ARBA00023004"/>
    </source>
</evidence>
<dbReference type="InterPro" id="IPR016174">
    <property type="entry name" value="Di-haem_cyt_TM"/>
</dbReference>
<keyword evidence="8" id="KW-0249">Electron transport</keyword>
<dbReference type="GO" id="GO:0020037">
    <property type="term" value="F:heme binding"/>
    <property type="evidence" value="ECO:0007669"/>
    <property type="project" value="TreeGrafter"/>
</dbReference>
<keyword evidence="11 13" id="KW-0472">Membrane</keyword>
<dbReference type="EMBL" id="CP028901">
    <property type="protein sequence ID" value="AWB35091.1"/>
    <property type="molecule type" value="Genomic_DNA"/>
</dbReference>
<dbReference type="PANTHER" id="PTHR30529">
    <property type="entry name" value="CYTOCHROME B561"/>
    <property type="match status" value="1"/>
</dbReference>
<comment type="cofactor">
    <cofactor evidence="1">
        <name>heme b</name>
        <dbReference type="ChEBI" id="CHEBI:60344"/>
    </cofactor>
</comment>
<dbReference type="GO" id="GO:0022904">
    <property type="term" value="P:respiratory electron transport chain"/>
    <property type="evidence" value="ECO:0007669"/>
    <property type="project" value="InterPro"/>
</dbReference>
<feature type="transmembrane region" description="Helical" evidence="13">
    <location>
        <begin position="45"/>
        <end position="65"/>
    </location>
</feature>
<dbReference type="RefSeq" id="WP_108622501.1">
    <property type="nucleotide sequence ID" value="NZ_CP028901.1"/>
</dbReference>
<dbReference type="AlphaFoldDB" id="A0A2R4XMU6"/>
<keyword evidence="16" id="KW-1185">Reference proteome</keyword>
<dbReference type="GO" id="GO:0009055">
    <property type="term" value="F:electron transfer activity"/>
    <property type="evidence" value="ECO:0007669"/>
    <property type="project" value="InterPro"/>
</dbReference>
<feature type="transmembrane region" description="Helical" evidence="13">
    <location>
        <begin position="12"/>
        <end position="33"/>
    </location>
</feature>
<proteinExistence type="inferred from homology"/>
<evidence type="ECO:0000259" key="14">
    <source>
        <dbReference type="Pfam" id="PF01292"/>
    </source>
</evidence>
<evidence type="ECO:0000256" key="5">
    <source>
        <dbReference type="ARBA" id="ARBA00022617"/>
    </source>
</evidence>
<keyword evidence="3" id="KW-0813">Transport</keyword>
<keyword evidence="9 13" id="KW-1133">Transmembrane helix</keyword>
<evidence type="ECO:0000313" key="15">
    <source>
        <dbReference type="EMBL" id="AWB35091.1"/>
    </source>
</evidence>
<evidence type="ECO:0000256" key="3">
    <source>
        <dbReference type="ARBA" id="ARBA00022448"/>
    </source>
</evidence>
<evidence type="ECO:0000313" key="16">
    <source>
        <dbReference type="Proteomes" id="UP000244571"/>
    </source>
</evidence>
<dbReference type="GO" id="GO:0046872">
    <property type="term" value="F:metal ion binding"/>
    <property type="evidence" value="ECO:0007669"/>
    <property type="project" value="UniProtKB-KW"/>
</dbReference>
<feature type="transmembrane region" description="Helical" evidence="13">
    <location>
        <begin position="133"/>
        <end position="151"/>
    </location>
</feature>